<keyword evidence="9 12" id="KW-0520">NAD</keyword>
<evidence type="ECO:0000256" key="2">
    <source>
        <dbReference type="ARBA" id="ARBA00003717"/>
    </source>
</evidence>
<evidence type="ECO:0000256" key="12">
    <source>
        <dbReference type="HAMAP-Rule" id="MF_00129"/>
    </source>
</evidence>
<feature type="domain" description="tRNA uridine 5-carboxymethylaminomethyl modification enzyme C-terminal subdomain" evidence="13">
    <location>
        <begin position="545"/>
        <end position="616"/>
    </location>
</feature>
<dbReference type="PRINTS" id="PR00368">
    <property type="entry name" value="FADPNR"/>
</dbReference>
<feature type="binding site" evidence="12">
    <location>
        <position position="370"/>
    </location>
    <ligand>
        <name>FAD</name>
        <dbReference type="ChEBI" id="CHEBI:57692"/>
    </ligand>
</feature>
<dbReference type="InterPro" id="IPR004416">
    <property type="entry name" value="MnmG"/>
</dbReference>
<dbReference type="InterPro" id="IPR040131">
    <property type="entry name" value="MnmG_N"/>
</dbReference>
<dbReference type="Gene3D" id="3.50.50.60">
    <property type="entry name" value="FAD/NAD(P)-binding domain"/>
    <property type="match status" value="2"/>
</dbReference>
<dbReference type="FunFam" id="1.10.150.570:FF:000001">
    <property type="entry name" value="tRNA uridine 5-carboxymethylaminomethyl modification enzyme MnmG"/>
    <property type="match status" value="1"/>
</dbReference>
<dbReference type="InterPro" id="IPR049312">
    <property type="entry name" value="GIDA_C_N"/>
</dbReference>
<dbReference type="InterPro" id="IPR026904">
    <property type="entry name" value="MnmG_C"/>
</dbReference>
<evidence type="ECO:0000256" key="9">
    <source>
        <dbReference type="ARBA" id="ARBA00023027"/>
    </source>
</evidence>
<comment type="caution">
    <text evidence="14">The sequence shown here is derived from an EMBL/GenBank/DDBJ whole genome shotgun (WGS) entry which is preliminary data.</text>
</comment>
<evidence type="ECO:0000313" key="15">
    <source>
        <dbReference type="Proteomes" id="UP000605201"/>
    </source>
</evidence>
<comment type="subcellular location">
    <subcellularLocation>
        <location evidence="12">Cytoplasm</location>
    </subcellularLocation>
</comment>
<keyword evidence="5 12" id="KW-0963">Cytoplasm</keyword>
<comment type="similarity">
    <text evidence="3 12">Belongs to the MnmG family.</text>
</comment>
<dbReference type="PROSITE" id="PS01280">
    <property type="entry name" value="GIDA_1"/>
    <property type="match status" value="1"/>
</dbReference>
<organism evidence="14 15">
    <name type="scientific">Candidatus Desulfatibia vada</name>
    <dbReference type="NCBI Taxonomy" id="2841696"/>
    <lineage>
        <taxon>Bacteria</taxon>
        <taxon>Pseudomonadati</taxon>
        <taxon>Thermodesulfobacteriota</taxon>
        <taxon>Desulfobacteria</taxon>
        <taxon>Desulfobacterales</taxon>
        <taxon>Desulfobacterales incertae sedis</taxon>
        <taxon>Candidatus Desulfatibia</taxon>
    </lineage>
</organism>
<comment type="function">
    <text evidence="2 12">NAD-binding protein involved in the addition of a carboxymethylaminomethyl (cmnm) group at the wobble position (U34) of certain tRNAs, forming tRNA-cmnm(5)s(2)U34.</text>
</comment>
<dbReference type="InterPro" id="IPR047001">
    <property type="entry name" value="MnmG_C_subdom"/>
</dbReference>
<comment type="subunit">
    <text evidence="10 12">Homodimer. Heterotetramer of two MnmE and two MnmG subunits.</text>
</comment>
<dbReference type="Pfam" id="PF01134">
    <property type="entry name" value="GIDA"/>
    <property type="match status" value="1"/>
</dbReference>
<proteinExistence type="inferred from homology"/>
<dbReference type="AlphaFoldDB" id="A0A8J6NR48"/>
<dbReference type="InterPro" id="IPR020595">
    <property type="entry name" value="MnmG-rel_CS"/>
</dbReference>
<dbReference type="Pfam" id="PF13932">
    <property type="entry name" value="SAM_GIDA_C"/>
    <property type="match status" value="1"/>
</dbReference>
<evidence type="ECO:0000256" key="8">
    <source>
        <dbReference type="ARBA" id="ARBA00022827"/>
    </source>
</evidence>
<protein>
    <recommendedName>
        <fullName evidence="4 12">tRNA uridine 5-carboxymethylaminomethyl modification enzyme MnmG</fullName>
    </recommendedName>
    <alternativeName>
        <fullName evidence="11 12">Glucose-inhibited division protein A</fullName>
    </alternativeName>
</protein>
<reference evidence="14 15" key="1">
    <citation type="submission" date="2020-08" db="EMBL/GenBank/DDBJ databases">
        <title>Bridging the membrane lipid divide: bacteria of the FCB group superphylum have the potential to synthesize archaeal ether lipids.</title>
        <authorList>
            <person name="Villanueva L."/>
            <person name="Von Meijenfeldt F.A.B."/>
            <person name="Westbye A.B."/>
            <person name="Yadav S."/>
            <person name="Hopmans E.C."/>
            <person name="Dutilh B.E."/>
            <person name="Sinninghe Damste J.S."/>
        </authorList>
    </citation>
    <scope>NUCLEOTIDE SEQUENCE [LARGE SCALE GENOMIC DNA]</scope>
    <source>
        <strain evidence="14">NIOZ-UU17</strain>
    </source>
</reference>
<evidence type="ECO:0000256" key="7">
    <source>
        <dbReference type="ARBA" id="ARBA00022694"/>
    </source>
</evidence>
<dbReference type="InterPro" id="IPR044920">
    <property type="entry name" value="MnmG_C_subdom_sf"/>
</dbReference>
<evidence type="ECO:0000256" key="6">
    <source>
        <dbReference type="ARBA" id="ARBA00022630"/>
    </source>
</evidence>
<dbReference type="FunFam" id="1.10.10.1800:FF:000001">
    <property type="entry name" value="tRNA uridine 5-carboxymethylaminomethyl modification enzyme MnmG"/>
    <property type="match status" value="1"/>
</dbReference>
<name>A0A8J6NR48_9BACT</name>
<dbReference type="GO" id="GO:0005829">
    <property type="term" value="C:cytosol"/>
    <property type="evidence" value="ECO:0007669"/>
    <property type="project" value="TreeGrafter"/>
</dbReference>
<evidence type="ECO:0000259" key="13">
    <source>
        <dbReference type="SMART" id="SM01228"/>
    </source>
</evidence>
<dbReference type="GO" id="GO:0002098">
    <property type="term" value="P:tRNA wobble uridine modification"/>
    <property type="evidence" value="ECO:0007669"/>
    <property type="project" value="InterPro"/>
</dbReference>
<dbReference type="Proteomes" id="UP000605201">
    <property type="component" value="Unassembled WGS sequence"/>
</dbReference>
<keyword evidence="7 12" id="KW-0819">tRNA processing</keyword>
<sequence>MVFDQKKYDIIIVGAGHAGCEAALASARMGCRVLLLAIDLDKVAAMPCSPSIGGMAKGQLVKEIDALGGEMAKITDKTAIQYNTLNTKKGPAVHSTRTQNDRIRYHLSMKAVIEKQPNLELKQAMVERLVVEGGKVVGIEDQTGFGYEAQAVILATGTFLSGLVHIGFNSIQAGRAGEFASYGLPLHLRELGFALGRMKTGTPPRLNKSSIDFSAFTAHQSDPDPKPFSFFSNKISNPLMHSYIGHTNPQSQKIVQDNLEHSALYGGIIKGISARYCPSFEDKVVRFPHKDRHQVILEPEGIDTEEIYASGLGNSLPLEIQVQFVRSVKGLEAAEIMRPAYAIEYDYVNPLQLQPTLETKLVAGLYMAGQINGTSGYEEAAAQGIWAGINAACRIQKRPAFSLDRSQAYMGVMIDDLVTRGTREPYRMFTSRAEYRLMLREDNADLRLMEIGHNLGLIDKDTIKDIKERKQLIAREIKRIKNTIIKPAKETNDFLVGQGTKPINNGMYLEQLLKRTEIDYRAVEVLAKSPDNISAKVARQVEIEIKYEGYIKRQESEIEKFKNLERMKIPAGFEFYAVHGLSNELKEKLGAVRPASLGQASRMEGITPAALSVLMIALKAAEKQGSSPCRELPA</sequence>
<evidence type="ECO:0000313" key="14">
    <source>
        <dbReference type="EMBL" id="MBC8431024.1"/>
    </source>
</evidence>
<accession>A0A8J6NR48</accession>
<dbReference type="Gene3D" id="1.10.150.570">
    <property type="entry name" value="GidA associated domain, C-terminal subdomain"/>
    <property type="match status" value="1"/>
</dbReference>
<evidence type="ECO:0000256" key="1">
    <source>
        <dbReference type="ARBA" id="ARBA00001974"/>
    </source>
</evidence>
<dbReference type="NCBIfam" id="TIGR00136">
    <property type="entry name" value="mnmG_gidA"/>
    <property type="match status" value="1"/>
</dbReference>
<dbReference type="GO" id="GO:0030488">
    <property type="term" value="P:tRNA methylation"/>
    <property type="evidence" value="ECO:0007669"/>
    <property type="project" value="TreeGrafter"/>
</dbReference>
<dbReference type="Gene3D" id="1.10.10.1800">
    <property type="entry name" value="tRNA uridine 5-carboxymethylaminomethyl modification enzyme MnmG/GidA"/>
    <property type="match status" value="1"/>
</dbReference>
<dbReference type="EMBL" id="JACNIG010000103">
    <property type="protein sequence ID" value="MBC8431024.1"/>
    <property type="molecule type" value="Genomic_DNA"/>
</dbReference>
<dbReference type="InterPro" id="IPR002218">
    <property type="entry name" value="MnmG-rel"/>
</dbReference>
<gene>
    <name evidence="12 14" type="primary">mnmG</name>
    <name evidence="12" type="synonym">gidA</name>
    <name evidence="14" type="ORF">H8D96_03800</name>
</gene>
<feature type="binding site" evidence="12">
    <location>
        <begin position="14"/>
        <end position="19"/>
    </location>
    <ligand>
        <name>FAD</name>
        <dbReference type="ChEBI" id="CHEBI:57692"/>
    </ligand>
</feature>
<evidence type="ECO:0000256" key="11">
    <source>
        <dbReference type="ARBA" id="ARBA00031800"/>
    </source>
</evidence>
<dbReference type="HAMAP" id="MF_00129">
    <property type="entry name" value="MnmG_GidA"/>
    <property type="match status" value="1"/>
</dbReference>
<feature type="binding site" evidence="12">
    <location>
        <position position="181"/>
    </location>
    <ligand>
        <name>FAD</name>
        <dbReference type="ChEBI" id="CHEBI:57692"/>
    </ligand>
</feature>
<comment type="cofactor">
    <cofactor evidence="1 12">
        <name>FAD</name>
        <dbReference type="ChEBI" id="CHEBI:57692"/>
    </cofactor>
</comment>
<dbReference type="SUPFAM" id="SSF51905">
    <property type="entry name" value="FAD/NAD(P)-binding domain"/>
    <property type="match status" value="1"/>
</dbReference>
<dbReference type="PANTHER" id="PTHR11806:SF0">
    <property type="entry name" value="PROTEIN MTO1 HOMOLOG, MITOCHONDRIAL"/>
    <property type="match status" value="1"/>
</dbReference>
<dbReference type="FunFam" id="3.50.50.60:FF:000002">
    <property type="entry name" value="tRNA uridine 5-carboxymethylaminomethyl modification enzyme MnmG"/>
    <property type="match status" value="1"/>
</dbReference>
<dbReference type="GO" id="GO:0050660">
    <property type="term" value="F:flavin adenine dinucleotide binding"/>
    <property type="evidence" value="ECO:0007669"/>
    <property type="project" value="UniProtKB-UniRule"/>
</dbReference>
<evidence type="ECO:0000256" key="3">
    <source>
        <dbReference type="ARBA" id="ARBA00007653"/>
    </source>
</evidence>
<feature type="binding site" evidence="12">
    <location>
        <position position="126"/>
    </location>
    <ligand>
        <name>FAD</name>
        <dbReference type="ChEBI" id="CHEBI:57692"/>
    </ligand>
</feature>
<keyword evidence="8 12" id="KW-0274">FAD</keyword>
<evidence type="ECO:0000256" key="4">
    <source>
        <dbReference type="ARBA" id="ARBA00020461"/>
    </source>
</evidence>
<dbReference type="SMART" id="SM01228">
    <property type="entry name" value="GIDA_assoc_3"/>
    <property type="match status" value="1"/>
</dbReference>
<dbReference type="InterPro" id="IPR036188">
    <property type="entry name" value="FAD/NAD-bd_sf"/>
</dbReference>
<dbReference type="PRINTS" id="PR00411">
    <property type="entry name" value="PNDRDTASEI"/>
</dbReference>
<dbReference type="PANTHER" id="PTHR11806">
    <property type="entry name" value="GLUCOSE INHIBITED DIVISION PROTEIN A"/>
    <property type="match status" value="1"/>
</dbReference>
<feature type="binding site" evidence="12">
    <location>
        <begin position="273"/>
        <end position="287"/>
    </location>
    <ligand>
        <name>NAD(+)</name>
        <dbReference type="ChEBI" id="CHEBI:57540"/>
    </ligand>
</feature>
<evidence type="ECO:0000256" key="5">
    <source>
        <dbReference type="ARBA" id="ARBA00022490"/>
    </source>
</evidence>
<dbReference type="Pfam" id="PF21680">
    <property type="entry name" value="GIDA_C_1st"/>
    <property type="match status" value="1"/>
</dbReference>
<keyword evidence="6 12" id="KW-0285">Flavoprotein</keyword>
<evidence type="ECO:0000256" key="10">
    <source>
        <dbReference type="ARBA" id="ARBA00025948"/>
    </source>
</evidence>